<dbReference type="GO" id="GO:0005886">
    <property type="term" value="C:plasma membrane"/>
    <property type="evidence" value="ECO:0007669"/>
    <property type="project" value="TreeGrafter"/>
</dbReference>
<organism evidence="2 3">
    <name type="scientific">Sapientia aquatica</name>
    <dbReference type="NCBI Taxonomy" id="1549640"/>
    <lineage>
        <taxon>Bacteria</taxon>
        <taxon>Pseudomonadati</taxon>
        <taxon>Pseudomonadota</taxon>
        <taxon>Betaproteobacteria</taxon>
        <taxon>Burkholderiales</taxon>
        <taxon>Oxalobacteraceae</taxon>
        <taxon>Sapientia</taxon>
    </lineage>
</organism>
<name>A0A4R5VNT2_9BURK</name>
<dbReference type="Pfam" id="PF06779">
    <property type="entry name" value="MFS_4"/>
    <property type="match status" value="1"/>
</dbReference>
<dbReference type="PANTHER" id="PTHR23537:SF1">
    <property type="entry name" value="SUGAR TRANSPORTER"/>
    <property type="match status" value="1"/>
</dbReference>
<dbReference type="PANTHER" id="PTHR23537">
    <property type="match status" value="1"/>
</dbReference>
<dbReference type="EMBL" id="SMYL01000019">
    <property type="protein sequence ID" value="TDK59992.1"/>
    <property type="molecule type" value="Genomic_DNA"/>
</dbReference>
<dbReference type="Proteomes" id="UP000294829">
    <property type="component" value="Unassembled WGS sequence"/>
</dbReference>
<keyword evidence="1" id="KW-1133">Transmembrane helix</keyword>
<evidence type="ECO:0000313" key="3">
    <source>
        <dbReference type="Proteomes" id="UP000294829"/>
    </source>
</evidence>
<feature type="transmembrane region" description="Helical" evidence="1">
    <location>
        <begin position="391"/>
        <end position="411"/>
    </location>
</feature>
<keyword evidence="3" id="KW-1185">Reference proteome</keyword>
<reference evidence="2 3" key="1">
    <citation type="submission" date="2019-03" db="EMBL/GenBank/DDBJ databases">
        <title>Sapientia aquatica gen. nov., sp. nov., isolated from a crater lake.</title>
        <authorList>
            <person name="Felfoldi T."/>
            <person name="Szabo A."/>
            <person name="Toth E."/>
            <person name="Schumann P."/>
            <person name="Keki Z."/>
            <person name="Marialigeti K."/>
            <person name="Mathe I."/>
        </authorList>
    </citation>
    <scope>NUCLEOTIDE SEQUENCE [LARGE SCALE GENOMIC DNA]</scope>
    <source>
        <strain evidence="2 3">SA-152</strain>
    </source>
</reference>
<proteinExistence type="predicted"/>
<feature type="transmembrane region" description="Helical" evidence="1">
    <location>
        <begin position="88"/>
        <end position="107"/>
    </location>
</feature>
<dbReference type="CDD" id="cd06180">
    <property type="entry name" value="MFS_YjiJ"/>
    <property type="match status" value="1"/>
</dbReference>
<feature type="transmembrane region" description="Helical" evidence="1">
    <location>
        <begin position="327"/>
        <end position="346"/>
    </location>
</feature>
<dbReference type="RefSeq" id="WP_133331267.1">
    <property type="nucleotide sequence ID" value="NZ_SMYL01000019.1"/>
</dbReference>
<dbReference type="OrthoDB" id="9797953at2"/>
<evidence type="ECO:0000256" key="1">
    <source>
        <dbReference type="SAM" id="Phobius"/>
    </source>
</evidence>
<dbReference type="InterPro" id="IPR010645">
    <property type="entry name" value="MFS_4"/>
</dbReference>
<feature type="transmembrane region" description="Helical" evidence="1">
    <location>
        <begin position="358"/>
        <end position="379"/>
    </location>
</feature>
<feature type="transmembrane region" description="Helical" evidence="1">
    <location>
        <begin position="113"/>
        <end position="134"/>
    </location>
</feature>
<keyword evidence="1" id="KW-0472">Membrane</keyword>
<comment type="caution">
    <text evidence="2">The sequence shown here is derived from an EMBL/GenBank/DDBJ whole genome shotgun (WGS) entry which is preliminary data.</text>
</comment>
<feature type="transmembrane region" description="Helical" evidence="1">
    <location>
        <begin position="146"/>
        <end position="171"/>
    </location>
</feature>
<accession>A0A4R5VNT2</accession>
<feature type="transmembrane region" description="Helical" evidence="1">
    <location>
        <begin position="20"/>
        <end position="42"/>
    </location>
</feature>
<feature type="transmembrane region" description="Helical" evidence="1">
    <location>
        <begin position="240"/>
        <end position="259"/>
    </location>
</feature>
<keyword evidence="1" id="KW-0812">Transmembrane</keyword>
<feature type="transmembrane region" description="Helical" evidence="1">
    <location>
        <begin position="302"/>
        <end position="321"/>
    </location>
</feature>
<dbReference type="Gene3D" id="1.20.1250.20">
    <property type="entry name" value="MFS general substrate transporter like domains"/>
    <property type="match status" value="2"/>
</dbReference>
<feature type="transmembrane region" description="Helical" evidence="1">
    <location>
        <begin position="177"/>
        <end position="197"/>
    </location>
</feature>
<dbReference type="AlphaFoldDB" id="A0A4R5VNT2"/>
<sequence length="419" mass="44715">MVDKPATHQQQHSTYNRGQAWKVALSGVVALGVALGIGRFAFSPLLPMMLHDKVVTLTEGGWLATANYVGYFLGALLCMTLRGNAANYIRTGLALTVLLTAGMGFSSNLWLLIFFRTMAGIASALVFVFTSGWCMQRLNQLGSPTLGGMIYTGPGLGILVTGIPVSFMVIANWSAHSGWLVFTAMGLIGSALIWSTFTNKPIRFDNIESVDQANNPSHSIAAPLVAAQLPAKEQAHQTRWLIIGYGLAGLGYIITATFLPVMARVTLPNSIWPALFWPILGLSIAIGSALTVRVPMHIDNRLMLLLCYIVQAAGVIGVIILPNVAGFLLSSILVGLPFSAIVFFAMRDARRLRGESASRLMGLLTAIYGIGQISGPPIATYLVVLTGSFNASLWVAAGALAIGALLFATLVRQSKRNPK</sequence>
<gene>
    <name evidence="2" type="ORF">E2I14_18390</name>
</gene>
<evidence type="ECO:0000313" key="2">
    <source>
        <dbReference type="EMBL" id="TDK59992.1"/>
    </source>
</evidence>
<feature type="transmembrane region" description="Helical" evidence="1">
    <location>
        <begin position="271"/>
        <end position="290"/>
    </location>
</feature>
<dbReference type="InterPro" id="IPR036259">
    <property type="entry name" value="MFS_trans_sf"/>
</dbReference>
<feature type="transmembrane region" description="Helical" evidence="1">
    <location>
        <begin position="62"/>
        <end position="81"/>
    </location>
</feature>
<protein>
    <submittedName>
        <fullName evidence="2">YbfB/YjiJ family MFS transporter</fullName>
    </submittedName>
</protein>
<dbReference type="SUPFAM" id="SSF103473">
    <property type="entry name" value="MFS general substrate transporter"/>
    <property type="match status" value="1"/>
</dbReference>